<proteinExistence type="predicted"/>
<dbReference type="OrthoDB" id="1817159at2"/>
<dbReference type="GO" id="GO:0016787">
    <property type="term" value="F:hydrolase activity"/>
    <property type="evidence" value="ECO:0007669"/>
    <property type="project" value="UniProtKB-KW"/>
</dbReference>
<sequence>MKKRYTVALSIMSVLALSAGCSSNEVVEKPVKPVESVVDQSSSTDQGIKSYGQLVDVKGKKMNVLDVGEGEETIVWIPGYGDIAPGLTYTKMLEELTPHYRVLVVEPFGYGLSDVIDEPRTIENITEEIHEAVQQIEGVDKYILMAHSISGVYSMKYVDSYGDELTGFIGLDTSTPSMYDGIAINNEQPASDDVPPIPEVSDEVNEQYRKIAKKVNANKNVVDEAARMNENLDESKKYSFPANLPVAFFLATESIEGQKNFPIEKNRDWVKMHTDLTKDSTYTKVYEIDSTHQLYLDKYKEITEQLNEFLANRPTES</sequence>
<evidence type="ECO:0000313" key="3">
    <source>
        <dbReference type="Proteomes" id="UP000321901"/>
    </source>
</evidence>
<evidence type="ECO:0000256" key="1">
    <source>
        <dbReference type="SAM" id="SignalP"/>
    </source>
</evidence>
<dbReference type="EMBL" id="BJYL01000052">
    <property type="protein sequence ID" value="GEN84910.1"/>
    <property type="molecule type" value="Genomic_DNA"/>
</dbReference>
<dbReference type="AlphaFoldDB" id="A0A511ZBU1"/>
<dbReference type="PROSITE" id="PS51257">
    <property type="entry name" value="PROKAR_LIPOPROTEIN"/>
    <property type="match status" value="1"/>
</dbReference>
<keyword evidence="3" id="KW-1185">Reference proteome</keyword>
<protein>
    <submittedName>
        <fullName evidence="2">Alpha/beta hydrolase</fullName>
    </submittedName>
</protein>
<organism evidence="2 3">
    <name type="scientific">Sporosarcina luteola</name>
    <dbReference type="NCBI Taxonomy" id="582850"/>
    <lineage>
        <taxon>Bacteria</taxon>
        <taxon>Bacillati</taxon>
        <taxon>Bacillota</taxon>
        <taxon>Bacilli</taxon>
        <taxon>Bacillales</taxon>
        <taxon>Caryophanaceae</taxon>
        <taxon>Sporosarcina</taxon>
    </lineage>
</organism>
<keyword evidence="1" id="KW-0732">Signal</keyword>
<comment type="caution">
    <text evidence="2">The sequence shown here is derived from an EMBL/GenBank/DDBJ whole genome shotgun (WGS) entry which is preliminary data.</text>
</comment>
<keyword evidence="2" id="KW-0378">Hydrolase</keyword>
<dbReference type="Gene3D" id="3.40.50.1820">
    <property type="entry name" value="alpha/beta hydrolase"/>
    <property type="match status" value="1"/>
</dbReference>
<dbReference type="InterPro" id="IPR029058">
    <property type="entry name" value="AB_hydrolase_fold"/>
</dbReference>
<feature type="chain" id="PRO_5038392349" evidence="1">
    <location>
        <begin position="20"/>
        <end position="317"/>
    </location>
</feature>
<accession>A0A511ZBU1</accession>
<name>A0A511ZBU1_9BACL</name>
<gene>
    <name evidence="2" type="ORF">SLU01_32220</name>
</gene>
<dbReference type="RefSeq" id="WP_147060203.1">
    <property type="nucleotide sequence ID" value="NZ_BJYL01000052.1"/>
</dbReference>
<dbReference type="SUPFAM" id="SSF53474">
    <property type="entry name" value="alpha/beta-Hydrolases"/>
    <property type="match status" value="1"/>
</dbReference>
<feature type="signal peptide" evidence="1">
    <location>
        <begin position="1"/>
        <end position="19"/>
    </location>
</feature>
<dbReference type="Proteomes" id="UP000321901">
    <property type="component" value="Unassembled WGS sequence"/>
</dbReference>
<evidence type="ECO:0000313" key="2">
    <source>
        <dbReference type="EMBL" id="GEN84910.1"/>
    </source>
</evidence>
<reference evidence="2 3" key="1">
    <citation type="submission" date="2019-07" db="EMBL/GenBank/DDBJ databases">
        <title>Whole genome shotgun sequence of Sporosarcina luteola NBRC 105378.</title>
        <authorList>
            <person name="Hosoyama A."/>
            <person name="Uohara A."/>
            <person name="Ohji S."/>
            <person name="Ichikawa N."/>
        </authorList>
    </citation>
    <scope>NUCLEOTIDE SEQUENCE [LARGE SCALE GENOMIC DNA]</scope>
    <source>
        <strain evidence="2 3">NBRC 105378</strain>
    </source>
</reference>